<feature type="region of interest" description="Disordered" evidence="1">
    <location>
        <begin position="235"/>
        <end position="296"/>
    </location>
</feature>
<feature type="region of interest" description="Disordered" evidence="1">
    <location>
        <begin position="176"/>
        <end position="199"/>
    </location>
</feature>
<dbReference type="InParanoid" id="A0A1Y1UJP5"/>
<dbReference type="GeneID" id="33560893"/>
<dbReference type="RefSeq" id="XP_021871711.1">
    <property type="nucleotide sequence ID" value="XM_022019084.1"/>
</dbReference>
<comment type="caution">
    <text evidence="2">The sequence shown here is derived from an EMBL/GenBank/DDBJ whole genome shotgun (WGS) entry which is preliminary data.</text>
</comment>
<feature type="compositionally biased region" description="Polar residues" evidence="1">
    <location>
        <begin position="71"/>
        <end position="81"/>
    </location>
</feature>
<feature type="compositionally biased region" description="Basic residues" evidence="1">
    <location>
        <begin position="1"/>
        <end position="10"/>
    </location>
</feature>
<feature type="compositionally biased region" description="Polar residues" evidence="1">
    <location>
        <begin position="266"/>
        <end position="275"/>
    </location>
</feature>
<feature type="compositionally biased region" description="Polar residues" evidence="1">
    <location>
        <begin position="282"/>
        <end position="292"/>
    </location>
</feature>
<evidence type="ECO:0000313" key="3">
    <source>
        <dbReference type="Proteomes" id="UP000193218"/>
    </source>
</evidence>
<name>A0A1Y1UJP5_9TREE</name>
<sequence length="325" mass="34501">MSFLLRRHSSSAHNPNDRPGPSILLNPEESCQVPPTRSSPGKTKPITVEALSESPTASTSSLTSSTQSNSQVTRQRGLSIASSSKVSFAPLPEVPPELKRRSSITLGVAARKNLLSGNGQIRSQGSGVTGPRPGQTTVYMTDEEWARYKENHSPKTQVIDVGEVAKSGAKSLWRRVRSASMNSNDSSASDSMINTPQSPRRGLKALIQASGSTRSSSPPPASPSIASRLDAVEEEIPQSMSPSASNEVSFDAWAQKSPRGGRVQLVRTTSTSTEGSDAEGSGHNTPTPSTWGTDGRHAASRERNRAILGFDKLALDKNFGGHFGV</sequence>
<keyword evidence="3" id="KW-1185">Reference proteome</keyword>
<dbReference type="EMBL" id="NBSH01000005">
    <property type="protein sequence ID" value="ORX37724.1"/>
    <property type="molecule type" value="Genomic_DNA"/>
</dbReference>
<accession>A0A1Y1UJP5</accession>
<feature type="region of interest" description="Disordered" evidence="1">
    <location>
        <begin position="1"/>
        <end position="81"/>
    </location>
</feature>
<protein>
    <submittedName>
        <fullName evidence="2">Uncharacterized protein</fullName>
    </submittedName>
</protein>
<proteinExistence type="predicted"/>
<feature type="compositionally biased region" description="Low complexity" evidence="1">
    <location>
        <begin position="178"/>
        <end position="192"/>
    </location>
</feature>
<gene>
    <name evidence="2" type="ORF">BD324DRAFT_680610</name>
</gene>
<evidence type="ECO:0000313" key="2">
    <source>
        <dbReference type="EMBL" id="ORX37724.1"/>
    </source>
</evidence>
<feature type="compositionally biased region" description="Polar residues" evidence="1">
    <location>
        <begin position="238"/>
        <end position="248"/>
    </location>
</feature>
<evidence type="ECO:0000256" key="1">
    <source>
        <dbReference type="SAM" id="MobiDB-lite"/>
    </source>
</evidence>
<reference evidence="2 3" key="1">
    <citation type="submission" date="2017-03" db="EMBL/GenBank/DDBJ databases">
        <title>Widespread Adenine N6-methylation of Active Genes in Fungi.</title>
        <authorList>
            <consortium name="DOE Joint Genome Institute"/>
            <person name="Mondo S.J."/>
            <person name="Dannebaum R.O."/>
            <person name="Kuo R.C."/>
            <person name="Louie K.B."/>
            <person name="Bewick A.J."/>
            <person name="Labutti K."/>
            <person name="Haridas S."/>
            <person name="Kuo A."/>
            <person name="Salamov A."/>
            <person name="Ahrendt S.R."/>
            <person name="Lau R."/>
            <person name="Bowen B.P."/>
            <person name="Lipzen A."/>
            <person name="Sullivan W."/>
            <person name="Andreopoulos W.B."/>
            <person name="Clum A."/>
            <person name="Lindquist E."/>
            <person name="Daum C."/>
            <person name="Northen T.R."/>
            <person name="Ramamoorthy G."/>
            <person name="Schmitz R.J."/>
            <person name="Gryganskyi A."/>
            <person name="Culley D."/>
            <person name="Magnuson J."/>
            <person name="James T.Y."/>
            <person name="O'Malley M.A."/>
            <person name="Stajich J.E."/>
            <person name="Spatafora J.W."/>
            <person name="Visel A."/>
            <person name="Grigoriev I.V."/>
        </authorList>
    </citation>
    <scope>NUCLEOTIDE SEQUENCE [LARGE SCALE GENOMIC DNA]</scope>
    <source>
        <strain evidence="2 3">NRRL Y-17943</strain>
    </source>
</reference>
<dbReference type="Proteomes" id="UP000193218">
    <property type="component" value="Unassembled WGS sequence"/>
</dbReference>
<feature type="compositionally biased region" description="Low complexity" evidence="1">
    <location>
        <begin position="52"/>
        <end position="70"/>
    </location>
</feature>
<dbReference type="OrthoDB" id="3366178at2759"/>
<dbReference type="AlphaFoldDB" id="A0A1Y1UJP5"/>
<organism evidence="2 3">
    <name type="scientific">Kockovaella imperatae</name>
    <dbReference type="NCBI Taxonomy" id="4999"/>
    <lineage>
        <taxon>Eukaryota</taxon>
        <taxon>Fungi</taxon>
        <taxon>Dikarya</taxon>
        <taxon>Basidiomycota</taxon>
        <taxon>Agaricomycotina</taxon>
        <taxon>Tremellomycetes</taxon>
        <taxon>Tremellales</taxon>
        <taxon>Cuniculitremaceae</taxon>
        <taxon>Kockovaella</taxon>
    </lineage>
</organism>